<comment type="caution">
    <text evidence="2">The sequence shown here is derived from an EMBL/GenBank/DDBJ whole genome shotgun (WGS) entry which is preliminary data.</text>
</comment>
<evidence type="ECO:0000256" key="1">
    <source>
        <dbReference type="SAM" id="SignalP"/>
    </source>
</evidence>
<dbReference type="Proteomes" id="UP000294498">
    <property type="component" value="Unassembled WGS sequence"/>
</dbReference>
<gene>
    <name evidence="2" type="ORF">EDB95_2991</name>
</gene>
<evidence type="ECO:0000313" key="3">
    <source>
        <dbReference type="Proteomes" id="UP000294498"/>
    </source>
</evidence>
<keyword evidence="1" id="KW-0732">Signal</keyword>
<organism evidence="2 3">
    <name type="scientific">Dinghuibacter silviterrae</name>
    <dbReference type="NCBI Taxonomy" id="1539049"/>
    <lineage>
        <taxon>Bacteria</taxon>
        <taxon>Pseudomonadati</taxon>
        <taxon>Bacteroidota</taxon>
        <taxon>Chitinophagia</taxon>
        <taxon>Chitinophagales</taxon>
        <taxon>Chitinophagaceae</taxon>
        <taxon>Dinghuibacter</taxon>
    </lineage>
</organism>
<dbReference type="AlphaFoldDB" id="A0A4R8DUA6"/>
<sequence length="161" mass="16512">MKKSLVRVVPLLFVICFALACKKNTSSSAITPSLSFTATSQTNGSTAIHFPNVVVAVQEVDTLHSTLISGQYADTSSATGSISIRVIGDTTGTYKANAVLVTYVDGQGNIYNSSGDSTDEVTITKFSKAAGGLVTGSFDLTVTGTPGSLVLAGSFTAGFLN</sequence>
<protein>
    <recommendedName>
        <fullName evidence="4">Calx-beta domain-containing protein</fullName>
    </recommendedName>
</protein>
<keyword evidence="3" id="KW-1185">Reference proteome</keyword>
<accession>A0A4R8DUA6</accession>
<dbReference type="RefSeq" id="WP_133994579.1">
    <property type="nucleotide sequence ID" value="NZ_SODV01000001.1"/>
</dbReference>
<dbReference type="PROSITE" id="PS51257">
    <property type="entry name" value="PROKAR_LIPOPROTEIN"/>
    <property type="match status" value="1"/>
</dbReference>
<dbReference type="EMBL" id="SODV01000001">
    <property type="protein sequence ID" value="TDX01944.1"/>
    <property type="molecule type" value="Genomic_DNA"/>
</dbReference>
<feature type="chain" id="PRO_5020341449" description="Calx-beta domain-containing protein" evidence="1">
    <location>
        <begin position="21"/>
        <end position="161"/>
    </location>
</feature>
<feature type="signal peptide" evidence="1">
    <location>
        <begin position="1"/>
        <end position="20"/>
    </location>
</feature>
<proteinExistence type="predicted"/>
<evidence type="ECO:0000313" key="2">
    <source>
        <dbReference type="EMBL" id="TDX01944.1"/>
    </source>
</evidence>
<dbReference type="OrthoDB" id="9939596at2"/>
<reference evidence="2 3" key="1">
    <citation type="submission" date="2019-03" db="EMBL/GenBank/DDBJ databases">
        <title>Genomic Encyclopedia of Type Strains, Phase IV (KMG-IV): sequencing the most valuable type-strain genomes for metagenomic binning, comparative biology and taxonomic classification.</title>
        <authorList>
            <person name="Goeker M."/>
        </authorList>
    </citation>
    <scope>NUCLEOTIDE SEQUENCE [LARGE SCALE GENOMIC DNA]</scope>
    <source>
        <strain evidence="2 3">DSM 100059</strain>
    </source>
</reference>
<name>A0A4R8DUA6_9BACT</name>
<evidence type="ECO:0008006" key="4">
    <source>
        <dbReference type="Google" id="ProtNLM"/>
    </source>
</evidence>